<keyword evidence="3" id="KW-0732">Signal</keyword>
<dbReference type="Pfam" id="PF13424">
    <property type="entry name" value="TPR_12"/>
    <property type="match status" value="1"/>
</dbReference>
<dbReference type="EMBL" id="SOBT01000008">
    <property type="protein sequence ID" value="TDU31573.1"/>
    <property type="molecule type" value="Genomic_DNA"/>
</dbReference>
<dbReference type="InterPro" id="IPR011990">
    <property type="entry name" value="TPR-like_helical_dom_sf"/>
</dbReference>
<evidence type="ECO:0008006" key="6">
    <source>
        <dbReference type="Google" id="ProtNLM"/>
    </source>
</evidence>
<comment type="caution">
    <text evidence="4">The sequence shown here is derived from an EMBL/GenBank/DDBJ whole genome shotgun (WGS) entry which is preliminary data.</text>
</comment>
<reference evidence="4 5" key="1">
    <citation type="submission" date="2019-03" db="EMBL/GenBank/DDBJ databases">
        <title>Genomic Encyclopedia of Type Strains, Phase IV (KMG-IV): sequencing the most valuable type-strain genomes for metagenomic binning, comparative biology and taxonomic classification.</title>
        <authorList>
            <person name="Goeker M."/>
        </authorList>
    </citation>
    <scope>NUCLEOTIDE SEQUENCE [LARGE SCALE GENOMIC DNA]</scope>
    <source>
        <strain evidence="4 5">DSM 26377</strain>
    </source>
</reference>
<evidence type="ECO:0000256" key="2">
    <source>
        <dbReference type="SAM" id="MobiDB-lite"/>
    </source>
</evidence>
<keyword evidence="5" id="KW-1185">Reference proteome</keyword>
<feature type="chain" id="PRO_5020970168" description="Tetratricopeptide repeat protein" evidence="3">
    <location>
        <begin position="31"/>
        <end position="449"/>
    </location>
</feature>
<dbReference type="Proteomes" id="UP000295341">
    <property type="component" value="Unassembled WGS sequence"/>
</dbReference>
<dbReference type="SUPFAM" id="SSF74653">
    <property type="entry name" value="TolA/TonB C-terminal domain"/>
    <property type="match status" value="1"/>
</dbReference>
<dbReference type="SMART" id="SM00028">
    <property type="entry name" value="TPR"/>
    <property type="match status" value="3"/>
</dbReference>
<dbReference type="PROSITE" id="PS50005">
    <property type="entry name" value="TPR"/>
    <property type="match status" value="1"/>
</dbReference>
<dbReference type="Gene3D" id="3.30.1150.10">
    <property type="match status" value="1"/>
</dbReference>
<gene>
    <name evidence="4" type="ORF">DFR24_0943</name>
</gene>
<evidence type="ECO:0000313" key="4">
    <source>
        <dbReference type="EMBL" id="TDU31573.1"/>
    </source>
</evidence>
<proteinExistence type="predicted"/>
<name>A0A4R7PBW5_9GAMM</name>
<evidence type="ECO:0000313" key="5">
    <source>
        <dbReference type="Proteomes" id="UP000295341"/>
    </source>
</evidence>
<organism evidence="4 5">
    <name type="scientific">Panacagrimonas perspica</name>
    <dbReference type="NCBI Taxonomy" id="381431"/>
    <lineage>
        <taxon>Bacteria</taxon>
        <taxon>Pseudomonadati</taxon>
        <taxon>Pseudomonadota</taxon>
        <taxon>Gammaproteobacteria</taxon>
        <taxon>Nevskiales</taxon>
        <taxon>Nevskiaceae</taxon>
        <taxon>Panacagrimonas</taxon>
    </lineage>
</organism>
<protein>
    <recommendedName>
        <fullName evidence="6">Tetratricopeptide repeat protein</fullName>
    </recommendedName>
</protein>
<dbReference type="InterPro" id="IPR019734">
    <property type="entry name" value="TPR_rpt"/>
</dbReference>
<sequence>MPTTPPAFVPKMTRFLLALPLLLATAATLAAFELPEPTSQGEAAFAPRLQEDPFRPADAPTAAAIDAISAEDGSAAGSTLAAKAAAASSTAYGPRDSRLSAPLVNLATAKQRAGDVQGALRDYQSAIDLIEATGGPRDGRLFDAWYGMGYASLYAGNYRAASDALANALQLHRMNQGLYSAEQLDVLHALALALRANGKTEDADQVQMRRMDVGQHVFGPESPDLAKLFVSGGRWFRGSGQYAQSVHLHGLAMAILQQKDKNDPRLIEPLIEIALSGSERRRDPDELPTPGIPQPGAALAQAERLAAARTDGTAIERAATLVRIGDVHFLIGRRDQALRAWSKAAAVLAPEGREPPFAQPSFISFRVPRPAPLPEGAGFVLAEFGVETDGDTRDVRIVESQPATLPATVGSSLVAALRQARLRPQISNGKPVASTAVRYRLAVRGGSGP</sequence>
<dbReference type="AlphaFoldDB" id="A0A4R7PBW5"/>
<evidence type="ECO:0000256" key="3">
    <source>
        <dbReference type="SAM" id="SignalP"/>
    </source>
</evidence>
<keyword evidence="1" id="KW-0802">TPR repeat</keyword>
<dbReference type="Gene3D" id="1.25.40.10">
    <property type="entry name" value="Tetratricopeptide repeat domain"/>
    <property type="match status" value="2"/>
</dbReference>
<feature type="signal peptide" evidence="3">
    <location>
        <begin position="1"/>
        <end position="30"/>
    </location>
</feature>
<accession>A0A4R7PBW5</accession>
<feature type="region of interest" description="Disordered" evidence="2">
    <location>
        <begin position="278"/>
        <end position="297"/>
    </location>
</feature>
<feature type="repeat" description="TPR" evidence="1">
    <location>
        <begin position="142"/>
        <end position="175"/>
    </location>
</feature>
<dbReference type="SUPFAM" id="SSF48452">
    <property type="entry name" value="TPR-like"/>
    <property type="match status" value="2"/>
</dbReference>
<evidence type="ECO:0000256" key="1">
    <source>
        <dbReference type="PROSITE-ProRule" id="PRU00339"/>
    </source>
</evidence>
<dbReference type="Pfam" id="PF13374">
    <property type="entry name" value="TPR_10"/>
    <property type="match status" value="1"/>
</dbReference>